<dbReference type="RefSeq" id="WP_181354612.1">
    <property type="nucleotide sequence ID" value="NZ_JABJWZ010000126.1"/>
</dbReference>
<feature type="compositionally biased region" description="Pro residues" evidence="1">
    <location>
        <begin position="12"/>
        <end position="22"/>
    </location>
</feature>
<dbReference type="EMBL" id="JABJWZ010000126">
    <property type="protein sequence ID" value="MBB1254634.1"/>
    <property type="molecule type" value="Genomic_DNA"/>
</dbReference>
<gene>
    <name evidence="2" type="ORF">H3146_14870</name>
</gene>
<evidence type="ECO:0000256" key="1">
    <source>
        <dbReference type="SAM" id="MobiDB-lite"/>
    </source>
</evidence>
<feature type="compositionally biased region" description="Basic and acidic residues" evidence="1">
    <location>
        <begin position="207"/>
        <end position="230"/>
    </location>
</feature>
<feature type="region of interest" description="Disordered" evidence="1">
    <location>
        <begin position="1"/>
        <end position="31"/>
    </location>
</feature>
<dbReference type="Proteomes" id="UP000525686">
    <property type="component" value="Unassembled WGS sequence"/>
</dbReference>
<evidence type="ECO:0000313" key="2">
    <source>
        <dbReference type="EMBL" id="MBB1254634.1"/>
    </source>
</evidence>
<organism evidence="2 3">
    <name type="scientific">Streptomyces alkaliterrae</name>
    <dbReference type="NCBI Taxonomy" id="2213162"/>
    <lineage>
        <taxon>Bacteria</taxon>
        <taxon>Bacillati</taxon>
        <taxon>Actinomycetota</taxon>
        <taxon>Actinomycetes</taxon>
        <taxon>Kitasatosporales</taxon>
        <taxon>Streptomycetaceae</taxon>
        <taxon>Streptomyces</taxon>
    </lineage>
</organism>
<proteinExistence type="predicted"/>
<protein>
    <submittedName>
        <fullName evidence="2">Cell wall protein</fullName>
    </submittedName>
</protein>
<comment type="caution">
    <text evidence="2">The sequence shown here is derived from an EMBL/GenBank/DDBJ whole genome shotgun (WGS) entry which is preliminary data.</text>
</comment>
<accession>A0A7W3ZN64</accession>
<reference evidence="3" key="1">
    <citation type="submission" date="2020-05" db="EMBL/GenBank/DDBJ databases">
        <title>Classification of alakaliphilic streptomycetes isolated from an alkaline soil next to Lonar Crater, India and a proposal for the recognition of Streptomyces alkaliterrae sp. nov.</title>
        <authorList>
            <person name="Golinska P."/>
        </authorList>
    </citation>
    <scope>NUCLEOTIDE SEQUENCE [LARGE SCALE GENOMIC DNA]</scope>
    <source>
        <strain evidence="3">OF3</strain>
    </source>
</reference>
<sequence>MSAGVMPKPKPKPATVPGPRPAPESGSGHRELEFELVRGRPAQEVARTRSRRAQPRAWLRAVTWLVAAGLHPKAGEATLSVARDLAARMDYLEGLVLYDLEGTARRLKVSRATVKRHVAILRELGALVWLRHGSKRNLHLPGRKYAGTATIYGAVIPSVFDEAMGHRLSGDGYQARIVGVTEAGRERAVAAARRAAKAVDNSSGKPVDNRRPAGREPHSRGGSRELRKVEVSGGLKDTSRKRASRSTASTSPSKTSSSGAERRRSPLQVARDIVIARQVRPLVSWTQHEQLRRLAFALRPLIDQGQDAQTIAAELSSWQYAGGPGVTWRPAKPAAYITAQLNRRTEREQAESGFVTAQESPALQAHFEQLRAAQALRQMIEEANAPARTDEDRRQARYAAQYDPQRVLDHLVECGEGDAFDLYGWRLVSWAQRLADSPHLRQRRW</sequence>
<evidence type="ECO:0000313" key="3">
    <source>
        <dbReference type="Proteomes" id="UP000525686"/>
    </source>
</evidence>
<feature type="region of interest" description="Disordered" evidence="1">
    <location>
        <begin position="194"/>
        <end position="265"/>
    </location>
</feature>
<feature type="compositionally biased region" description="Low complexity" evidence="1">
    <location>
        <begin position="245"/>
        <end position="258"/>
    </location>
</feature>
<dbReference type="AlphaFoldDB" id="A0A7W3ZN64"/>
<name>A0A7W3ZN64_9ACTN</name>